<dbReference type="KEGG" id="fgg:FSB75_17120"/>
<dbReference type="OrthoDB" id="1186563at2"/>
<name>A0A5B8UN90_9BACT</name>
<dbReference type="Pfam" id="PF11751">
    <property type="entry name" value="PorP_SprF"/>
    <property type="match status" value="1"/>
</dbReference>
<keyword evidence="1" id="KW-0732">Signal</keyword>
<dbReference type="AlphaFoldDB" id="A0A5B8UN90"/>
<evidence type="ECO:0000256" key="1">
    <source>
        <dbReference type="SAM" id="SignalP"/>
    </source>
</evidence>
<dbReference type="InterPro" id="IPR019861">
    <property type="entry name" value="PorP/SprF_Bacteroidetes"/>
</dbReference>
<sequence length="338" mass="36791">MKRAFFFLLSSVITLLSSAQDINFSQFYELPLLRNPALSGLFTGDLRITSAFRNQWGSVTVPYRTQALGAELKFRLSDVNYMALGLQVTNDVAGDSKLGKTAILPALTFHISLNGDKDTYISAGFMGGPVQQRFDASKLSFDDQFVNGSYSATNPTRQVFTNTNLTYYDLSAGLLFSSVFGDGAKYYAGGSMFHVFQPLVAFSGAKDVKLNRKYMINAGLSAPTSDADKVIVYADGFSQGGSTQTQGGLMFKHDVLQEDEDYGVSLSAGAFVRWNDAVMPLIKLDYYKLGIGMTYDVNVSKLRSASSARGGFELTASYKTFLSIRNSSAAAVRCPVAF</sequence>
<dbReference type="EMBL" id="CP042433">
    <property type="protein sequence ID" value="QEC57550.1"/>
    <property type="molecule type" value="Genomic_DNA"/>
</dbReference>
<dbReference type="Proteomes" id="UP000321204">
    <property type="component" value="Chromosome"/>
</dbReference>
<organism evidence="2 3">
    <name type="scientific">Flavisolibacter ginsenosidimutans</name>
    <dbReference type="NCBI Taxonomy" id="661481"/>
    <lineage>
        <taxon>Bacteria</taxon>
        <taxon>Pseudomonadati</taxon>
        <taxon>Bacteroidota</taxon>
        <taxon>Chitinophagia</taxon>
        <taxon>Chitinophagales</taxon>
        <taxon>Chitinophagaceae</taxon>
        <taxon>Flavisolibacter</taxon>
    </lineage>
</organism>
<evidence type="ECO:0000313" key="3">
    <source>
        <dbReference type="Proteomes" id="UP000321204"/>
    </source>
</evidence>
<feature type="signal peptide" evidence="1">
    <location>
        <begin position="1"/>
        <end position="19"/>
    </location>
</feature>
<dbReference type="RefSeq" id="WP_146789993.1">
    <property type="nucleotide sequence ID" value="NZ_BAABIO010000003.1"/>
</dbReference>
<gene>
    <name evidence="2" type="ORF">FSB75_17120</name>
</gene>
<proteinExistence type="predicted"/>
<dbReference type="NCBIfam" id="TIGR03519">
    <property type="entry name" value="T9SS_PorP_fam"/>
    <property type="match status" value="1"/>
</dbReference>
<evidence type="ECO:0000313" key="2">
    <source>
        <dbReference type="EMBL" id="QEC57550.1"/>
    </source>
</evidence>
<accession>A0A5B8UN90</accession>
<reference evidence="2 3" key="1">
    <citation type="journal article" date="2015" name="Int. J. Syst. Evol. Microbiol.">
        <title>Flavisolibacter ginsenosidimutans sp. nov., with ginsenoside-converting activity isolated from soil used for cultivating ginseng.</title>
        <authorList>
            <person name="Zhao Y."/>
            <person name="Liu Q."/>
            <person name="Kang M.S."/>
            <person name="Jin F."/>
            <person name="Yu H."/>
            <person name="Im W.T."/>
        </authorList>
    </citation>
    <scope>NUCLEOTIDE SEQUENCE [LARGE SCALE GENOMIC DNA]</scope>
    <source>
        <strain evidence="2 3">Gsoil 636</strain>
    </source>
</reference>
<protein>
    <submittedName>
        <fullName evidence="2">Type IX secretion system membrane protein PorP/SprF</fullName>
    </submittedName>
</protein>
<feature type="chain" id="PRO_5022835526" evidence="1">
    <location>
        <begin position="20"/>
        <end position="338"/>
    </location>
</feature>
<keyword evidence="3" id="KW-1185">Reference proteome</keyword>